<protein>
    <submittedName>
        <fullName evidence="1">Uncharacterized protein</fullName>
    </submittedName>
</protein>
<organism evidence="1 2">
    <name type="scientific">Xanthomonas populi</name>
    <dbReference type="NCBI Taxonomy" id="53414"/>
    <lineage>
        <taxon>Bacteria</taxon>
        <taxon>Pseudomonadati</taxon>
        <taxon>Pseudomonadota</taxon>
        <taxon>Gammaproteobacteria</taxon>
        <taxon>Lysobacterales</taxon>
        <taxon>Lysobacteraceae</taxon>
        <taxon>Xanthomonas</taxon>
    </lineage>
</organism>
<proteinExistence type="predicted"/>
<dbReference type="AlphaFoldDB" id="A0A2S7ETF4"/>
<dbReference type="Proteomes" id="UP000239939">
    <property type="component" value="Unassembled WGS sequence"/>
</dbReference>
<dbReference type="EMBL" id="MDEJ01000029">
    <property type="protein sequence ID" value="PPU96401.1"/>
    <property type="molecule type" value="Genomic_DNA"/>
</dbReference>
<accession>A0A2S7ETF4</accession>
<name>A0A2S7ETF4_9XANT</name>
<dbReference type="OrthoDB" id="1271623at2"/>
<dbReference type="RefSeq" id="WP_128416549.1">
    <property type="nucleotide sequence ID" value="NZ_MDEJ01000029.1"/>
</dbReference>
<sequence>MIVVGHAPADWFLLRDGDLDWLDVKCNVSFTGFPVLLALNATGQADVVADGHAACARPAAQVHWQPRDFVMRDVSASHGACVTTVVQARQAANTAAA</sequence>
<evidence type="ECO:0000313" key="1">
    <source>
        <dbReference type="EMBL" id="PPU96401.1"/>
    </source>
</evidence>
<evidence type="ECO:0000313" key="2">
    <source>
        <dbReference type="Proteomes" id="UP000239939"/>
    </source>
</evidence>
<reference evidence="2" key="1">
    <citation type="submission" date="2016-08" db="EMBL/GenBank/DDBJ databases">
        <authorList>
            <person name="Merda D."/>
            <person name="Briand M."/>
            <person name="Taghouti G."/>
            <person name="Carrere S."/>
            <person name="Gouzy J."/>
            <person name="Portier P."/>
            <person name="Jacques M.-A."/>
            <person name="Fischer-Le Saux M."/>
        </authorList>
    </citation>
    <scope>NUCLEOTIDE SEQUENCE [LARGE SCALE GENOMIC DNA]</scope>
    <source>
        <strain evidence="2">CFBP1817</strain>
    </source>
</reference>
<keyword evidence="2" id="KW-1185">Reference proteome</keyword>
<gene>
    <name evidence="1" type="ORF">XpopCFBP1817_06800</name>
</gene>
<comment type="caution">
    <text evidence="1">The sequence shown here is derived from an EMBL/GenBank/DDBJ whole genome shotgun (WGS) entry which is preliminary data.</text>
</comment>